<evidence type="ECO:0008006" key="3">
    <source>
        <dbReference type="Google" id="ProtNLM"/>
    </source>
</evidence>
<gene>
    <name evidence="2" type="ORF">VVAX_06522</name>
</gene>
<reference evidence="2" key="1">
    <citation type="submission" date="2019-12" db="EMBL/GenBank/DDBJ databases">
        <authorList>
            <person name="Cremers G."/>
        </authorList>
    </citation>
    <scope>NUCLEOTIDE SEQUENCE</scope>
    <source>
        <strain evidence="2">Vvax</strain>
    </source>
</reference>
<proteinExistence type="predicted"/>
<keyword evidence="1" id="KW-0472">Membrane</keyword>
<dbReference type="RefSeq" id="WP_339094668.1">
    <property type="nucleotide sequence ID" value="NZ_LR743508.1"/>
</dbReference>
<organism evidence="2">
    <name type="scientific">Variovorax paradoxus</name>
    <dbReference type="NCBI Taxonomy" id="34073"/>
    <lineage>
        <taxon>Bacteria</taxon>
        <taxon>Pseudomonadati</taxon>
        <taxon>Pseudomonadota</taxon>
        <taxon>Betaproteobacteria</taxon>
        <taxon>Burkholderiales</taxon>
        <taxon>Comamonadaceae</taxon>
        <taxon>Variovorax</taxon>
    </lineage>
</organism>
<name>A0A679JI58_VARPD</name>
<keyword evidence="1" id="KW-1133">Transmembrane helix</keyword>
<feature type="transmembrane region" description="Helical" evidence="1">
    <location>
        <begin position="71"/>
        <end position="99"/>
    </location>
</feature>
<dbReference type="EMBL" id="LR743508">
    <property type="protein sequence ID" value="CAA2110267.1"/>
    <property type="molecule type" value="Genomic_DNA"/>
</dbReference>
<sequence length="101" mass="10712">MNAVSRLGLHVLAWAASIPVLNVGLTALERHHVLLVSGPIAAIAAAALLLWVALIYWRCVPHRARGVERSAYLLVFAVSVLSAGVAALFVAFWATVALFGL</sequence>
<feature type="transmembrane region" description="Helical" evidence="1">
    <location>
        <begin position="7"/>
        <end position="28"/>
    </location>
</feature>
<dbReference type="AlphaFoldDB" id="A0A679JI58"/>
<feature type="transmembrane region" description="Helical" evidence="1">
    <location>
        <begin position="40"/>
        <end position="59"/>
    </location>
</feature>
<evidence type="ECO:0000313" key="2">
    <source>
        <dbReference type="EMBL" id="CAA2110267.1"/>
    </source>
</evidence>
<protein>
    <recommendedName>
        <fullName evidence="3">Transmembrane protein</fullName>
    </recommendedName>
</protein>
<keyword evidence="1" id="KW-0812">Transmembrane</keyword>
<accession>A0A679JI58</accession>
<evidence type="ECO:0000256" key="1">
    <source>
        <dbReference type="SAM" id="Phobius"/>
    </source>
</evidence>